<feature type="transmembrane region" description="Helical" evidence="5">
    <location>
        <begin position="193"/>
        <end position="211"/>
    </location>
</feature>
<gene>
    <name evidence="7" type="ORF">PPACK8108_LOCUS26139</name>
</gene>
<dbReference type="SUPFAM" id="SSF103473">
    <property type="entry name" value="MFS general substrate transporter"/>
    <property type="match status" value="1"/>
</dbReference>
<evidence type="ECO:0000256" key="2">
    <source>
        <dbReference type="ARBA" id="ARBA00022692"/>
    </source>
</evidence>
<sequence>MVTVGSNNSISLIKTKEKLLSAVSIALNSLTAASIYTYPVFSPALQSQLKFSVQQVSATVSIVILLQYISSAIWGAFSDRYGARRVSFLAAILFFCGYSGLMHFIKNPTPGIDHSSIYSWICVTLAFSLCGMATAASYFAAITASAKTFGSSHPSLSIAGPSSLLALGPLLYTFLAAHYFITSDKGFDTVAYLRMLAYLSLVVNLLGAFSLRSEIQAFTIRINERTSLLSETYVDNSNQLSSPIDSAQDCGTFGFISKPTVWLFGFAVLLTSGPAEMTLSSIGYVVDAYDPSAGVEIKAKHIQLISIANTASRVIMGYLSDRLCGQGWGGRLTFLTLAPFTYCLVCLCFGLGGKCLWLLSLFTGICYGTLFALAPSLVAIVWPLKSFGRNFGIISYFAATGSFLFTLVFGILFEEEPVKRHGDINTIIRVAKFQKSSIESVQKVYRLSFLSELIALVLILVLYKAYWSKKRS</sequence>
<evidence type="ECO:0000256" key="4">
    <source>
        <dbReference type="ARBA" id="ARBA00023136"/>
    </source>
</evidence>
<feature type="domain" description="Major facilitator superfamily (MFS) profile" evidence="6">
    <location>
        <begin position="17"/>
        <end position="467"/>
    </location>
</feature>
<organism evidence="7 8">
    <name type="scientific">Phakopsora pachyrhizi</name>
    <name type="common">Asian soybean rust disease fungus</name>
    <dbReference type="NCBI Taxonomy" id="170000"/>
    <lineage>
        <taxon>Eukaryota</taxon>
        <taxon>Fungi</taxon>
        <taxon>Dikarya</taxon>
        <taxon>Basidiomycota</taxon>
        <taxon>Pucciniomycotina</taxon>
        <taxon>Pucciniomycetes</taxon>
        <taxon>Pucciniales</taxon>
        <taxon>Phakopsoraceae</taxon>
        <taxon>Phakopsora</taxon>
    </lineage>
</organism>
<feature type="transmembrane region" description="Helical" evidence="5">
    <location>
        <begin position="332"/>
        <end position="352"/>
    </location>
</feature>
<dbReference type="Proteomes" id="UP001153365">
    <property type="component" value="Unassembled WGS sequence"/>
</dbReference>
<accession>A0AAV0BTM0</accession>
<dbReference type="PANTHER" id="PTHR21576">
    <property type="entry name" value="UNCHARACTERIZED NODULIN-LIKE PROTEIN"/>
    <property type="match status" value="1"/>
</dbReference>
<dbReference type="InterPro" id="IPR020846">
    <property type="entry name" value="MFS_dom"/>
</dbReference>
<evidence type="ECO:0000256" key="3">
    <source>
        <dbReference type="ARBA" id="ARBA00022989"/>
    </source>
</evidence>
<feature type="transmembrane region" description="Helical" evidence="5">
    <location>
        <begin position="162"/>
        <end position="181"/>
    </location>
</feature>
<feature type="transmembrane region" description="Helical" evidence="5">
    <location>
        <begin position="58"/>
        <end position="77"/>
    </location>
</feature>
<dbReference type="InterPro" id="IPR011701">
    <property type="entry name" value="MFS"/>
</dbReference>
<keyword evidence="8" id="KW-1185">Reference proteome</keyword>
<evidence type="ECO:0000313" key="8">
    <source>
        <dbReference type="Proteomes" id="UP001153365"/>
    </source>
</evidence>
<keyword evidence="4 5" id="KW-0472">Membrane</keyword>
<protein>
    <submittedName>
        <fullName evidence="7">Major facilitator superfamily domain-containing protein</fullName>
    </submittedName>
</protein>
<dbReference type="Gene3D" id="1.20.1250.20">
    <property type="entry name" value="MFS general substrate transporter like domains"/>
    <property type="match status" value="2"/>
</dbReference>
<dbReference type="EMBL" id="CALTRL010006371">
    <property type="protein sequence ID" value="CAH7690710.1"/>
    <property type="molecule type" value="Genomic_DNA"/>
</dbReference>
<keyword evidence="3 5" id="KW-1133">Transmembrane helix</keyword>
<feature type="transmembrane region" description="Helical" evidence="5">
    <location>
        <begin position="86"/>
        <end position="105"/>
    </location>
</feature>
<dbReference type="PROSITE" id="PS50850">
    <property type="entry name" value="MFS"/>
    <property type="match status" value="1"/>
</dbReference>
<feature type="transmembrane region" description="Helical" evidence="5">
    <location>
        <begin position="19"/>
        <end position="38"/>
    </location>
</feature>
<evidence type="ECO:0000313" key="7">
    <source>
        <dbReference type="EMBL" id="CAH7690710.1"/>
    </source>
</evidence>
<feature type="transmembrane region" description="Helical" evidence="5">
    <location>
        <begin position="117"/>
        <end position="141"/>
    </location>
</feature>
<evidence type="ECO:0000256" key="1">
    <source>
        <dbReference type="ARBA" id="ARBA00004141"/>
    </source>
</evidence>
<name>A0AAV0BTM0_PHAPC</name>
<evidence type="ECO:0000259" key="6">
    <source>
        <dbReference type="PROSITE" id="PS50850"/>
    </source>
</evidence>
<reference evidence="7" key="1">
    <citation type="submission" date="2022-06" db="EMBL/GenBank/DDBJ databases">
        <authorList>
            <consortium name="SYNGENTA / RWTH Aachen University"/>
        </authorList>
    </citation>
    <scope>NUCLEOTIDE SEQUENCE</scope>
</reference>
<dbReference type="PANTHER" id="PTHR21576:SF158">
    <property type="entry name" value="RIBOSOMAL RNA-PROCESSING PROTEIN 12-LIKE CONSERVED DOMAIN-CONTAINING PROTEIN"/>
    <property type="match status" value="1"/>
</dbReference>
<dbReference type="GO" id="GO:0022857">
    <property type="term" value="F:transmembrane transporter activity"/>
    <property type="evidence" value="ECO:0007669"/>
    <property type="project" value="InterPro"/>
</dbReference>
<feature type="transmembrane region" description="Helical" evidence="5">
    <location>
        <begin position="358"/>
        <end position="381"/>
    </location>
</feature>
<evidence type="ECO:0000256" key="5">
    <source>
        <dbReference type="SAM" id="Phobius"/>
    </source>
</evidence>
<dbReference type="InterPro" id="IPR036259">
    <property type="entry name" value="MFS_trans_sf"/>
</dbReference>
<dbReference type="Pfam" id="PF07690">
    <property type="entry name" value="MFS_1"/>
    <property type="match status" value="1"/>
</dbReference>
<feature type="transmembrane region" description="Helical" evidence="5">
    <location>
        <begin position="444"/>
        <end position="463"/>
    </location>
</feature>
<dbReference type="AlphaFoldDB" id="A0AAV0BTM0"/>
<comment type="subcellular location">
    <subcellularLocation>
        <location evidence="1">Membrane</location>
        <topology evidence="1">Multi-pass membrane protein</topology>
    </subcellularLocation>
</comment>
<feature type="transmembrane region" description="Helical" evidence="5">
    <location>
        <begin position="393"/>
        <end position="413"/>
    </location>
</feature>
<comment type="caution">
    <text evidence="7">The sequence shown here is derived from an EMBL/GenBank/DDBJ whole genome shotgun (WGS) entry which is preliminary data.</text>
</comment>
<proteinExistence type="predicted"/>
<dbReference type="GO" id="GO:0000329">
    <property type="term" value="C:fungal-type vacuole membrane"/>
    <property type="evidence" value="ECO:0007669"/>
    <property type="project" value="TreeGrafter"/>
</dbReference>
<keyword evidence="2 5" id="KW-0812">Transmembrane</keyword>